<gene>
    <name evidence="2" type="ORF">SAMN02745194_04483</name>
</gene>
<dbReference type="Pfam" id="PF16868">
    <property type="entry name" value="NMT1_3"/>
    <property type="match status" value="1"/>
</dbReference>
<keyword evidence="1" id="KW-1133">Transmembrane helix</keyword>
<dbReference type="RefSeq" id="WP_073139148.1">
    <property type="nucleotide sequence ID" value="NZ_FQZF01000038.1"/>
</dbReference>
<keyword evidence="2" id="KW-0675">Receptor</keyword>
<dbReference type="SUPFAM" id="SSF53850">
    <property type="entry name" value="Periplasmic binding protein-like II"/>
    <property type="match status" value="1"/>
</dbReference>
<dbReference type="InterPro" id="IPR011852">
    <property type="entry name" value="TRAP_TAXI"/>
</dbReference>
<evidence type="ECO:0000313" key="3">
    <source>
        <dbReference type="Proteomes" id="UP000184387"/>
    </source>
</evidence>
<keyword evidence="3" id="KW-1185">Reference proteome</keyword>
<keyword evidence="1" id="KW-0472">Membrane</keyword>
<keyword evidence="1" id="KW-0812">Transmembrane</keyword>
<proteinExistence type="predicted"/>
<name>A0A1M6QRP3_9PROT</name>
<dbReference type="AlphaFoldDB" id="A0A1M6QRP3"/>
<protein>
    <submittedName>
        <fullName evidence="2">TRAP transporter solute receptor, TAXI family</fullName>
    </submittedName>
</protein>
<dbReference type="EMBL" id="FQZF01000038">
    <property type="protein sequence ID" value="SHK22845.1"/>
    <property type="molecule type" value="Genomic_DNA"/>
</dbReference>
<organism evidence="2 3">
    <name type="scientific">Muricoccus roseus</name>
    <dbReference type="NCBI Taxonomy" id="198092"/>
    <lineage>
        <taxon>Bacteria</taxon>
        <taxon>Pseudomonadati</taxon>
        <taxon>Pseudomonadota</taxon>
        <taxon>Alphaproteobacteria</taxon>
        <taxon>Acetobacterales</taxon>
        <taxon>Roseomonadaceae</taxon>
        <taxon>Muricoccus</taxon>
    </lineage>
</organism>
<dbReference type="STRING" id="198092.SAMN02745194_04483"/>
<dbReference type="PANTHER" id="PTHR42941:SF1">
    <property type="entry name" value="SLL1037 PROTEIN"/>
    <property type="match status" value="1"/>
</dbReference>
<dbReference type="Proteomes" id="UP000184387">
    <property type="component" value="Unassembled WGS sequence"/>
</dbReference>
<dbReference type="PANTHER" id="PTHR42941">
    <property type="entry name" value="SLL1037 PROTEIN"/>
    <property type="match status" value="1"/>
</dbReference>
<sequence length="425" mass="46678">MWQAVKAFLRSWGLVLVATIIGLVIAWRFVSPAPPDTVRFAVSANPESAYARAVEQYAKELEAEDFKVERVPTQGSAENVRLLREGRVDLALVQGGVPGAVGKERLVTLGQVFYEPAWVFVRRRQEGGSPVQALRGQAVAVGPEGSGTRILALALLQANGLGADAIQPVPLAGNEAAEALVQGQIQAVVLVAAQPNEAINRLIRTEGVELLNFASRADAYAVHLPYLTPVRLPNGSISLAEDLPRGDVTLMAPAASLLARDDLNPQVAALMMRILRDTHKARSLFAAEGRFPSGLGHEVPLQADAARFYEKGVSFLQTYLPFWLAVTVERLWVLLIPLVTLLLPLARIAPPIYTWQIERQLWNIYNKVRTVDEESAKGLSMQTAAKLDALDKEAAELKLPDSYADRIYELRRHIAWLRRKKTELA</sequence>
<feature type="transmembrane region" description="Helical" evidence="1">
    <location>
        <begin position="12"/>
        <end position="30"/>
    </location>
</feature>
<evidence type="ECO:0000256" key="1">
    <source>
        <dbReference type="SAM" id="Phobius"/>
    </source>
</evidence>
<reference evidence="2 3" key="1">
    <citation type="submission" date="2016-11" db="EMBL/GenBank/DDBJ databases">
        <authorList>
            <person name="Jaros S."/>
            <person name="Januszkiewicz K."/>
            <person name="Wedrychowicz H."/>
        </authorList>
    </citation>
    <scope>NUCLEOTIDE SEQUENCE [LARGE SCALE GENOMIC DNA]</scope>
    <source>
        <strain evidence="2 3">DSM 14916</strain>
    </source>
</reference>
<evidence type="ECO:0000313" key="2">
    <source>
        <dbReference type="EMBL" id="SHK22845.1"/>
    </source>
</evidence>
<accession>A0A1M6QRP3</accession>
<dbReference type="Gene3D" id="3.40.190.10">
    <property type="entry name" value="Periplasmic binding protein-like II"/>
    <property type="match status" value="2"/>
</dbReference>